<reference evidence="1" key="2">
    <citation type="journal article" date="2007" name="Science">
        <title>Draft genome sequence of the sexually transmitted pathogen Trichomonas vaginalis.</title>
        <authorList>
            <person name="Carlton J.M."/>
            <person name="Hirt R.P."/>
            <person name="Silva J.C."/>
            <person name="Delcher A.L."/>
            <person name="Schatz M."/>
            <person name="Zhao Q."/>
            <person name="Wortman J.R."/>
            <person name="Bidwell S.L."/>
            <person name="Alsmark U.C.M."/>
            <person name="Besteiro S."/>
            <person name="Sicheritz-Ponten T."/>
            <person name="Noel C.J."/>
            <person name="Dacks J.B."/>
            <person name="Foster P.G."/>
            <person name="Simillion C."/>
            <person name="Van de Peer Y."/>
            <person name="Miranda-Saavedra D."/>
            <person name="Barton G.J."/>
            <person name="Westrop G.D."/>
            <person name="Mueller S."/>
            <person name="Dessi D."/>
            <person name="Fiori P.L."/>
            <person name="Ren Q."/>
            <person name="Paulsen I."/>
            <person name="Zhang H."/>
            <person name="Bastida-Corcuera F.D."/>
            <person name="Simoes-Barbosa A."/>
            <person name="Brown M.T."/>
            <person name="Hayes R.D."/>
            <person name="Mukherjee M."/>
            <person name="Okumura C.Y."/>
            <person name="Schneider R."/>
            <person name="Smith A.J."/>
            <person name="Vanacova S."/>
            <person name="Villalvazo M."/>
            <person name="Haas B.J."/>
            <person name="Pertea M."/>
            <person name="Feldblyum T.V."/>
            <person name="Utterback T.R."/>
            <person name="Shu C.L."/>
            <person name="Osoegawa K."/>
            <person name="de Jong P.J."/>
            <person name="Hrdy I."/>
            <person name="Horvathova L."/>
            <person name="Zubacova Z."/>
            <person name="Dolezal P."/>
            <person name="Malik S.B."/>
            <person name="Logsdon J.M. Jr."/>
            <person name="Henze K."/>
            <person name="Gupta A."/>
            <person name="Wang C.C."/>
            <person name="Dunne R.L."/>
            <person name="Upcroft J.A."/>
            <person name="Upcroft P."/>
            <person name="White O."/>
            <person name="Salzberg S.L."/>
            <person name="Tang P."/>
            <person name="Chiu C.-H."/>
            <person name="Lee Y.-S."/>
            <person name="Embley T.M."/>
            <person name="Coombs G.H."/>
            <person name="Mottram J.C."/>
            <person name="Tachezy J."/>
            <person name="Fraser-Liggett C.M."/>
            <person name="Johnson P.J."/>
        </authorList>
    </citation>
    <scope>NUCLEOTIDE SEQUENCE [LARGE SCALE GENOMIC DNA]</scope>
    <source>
        <strain evidence="1">G3</strain>
    </source>
</reference>
<protein>
    <recommendedName>
        <fullName evidence="3">Surface antigen BspA-like</fullName>
    </recommendedName>
</protein>
<dbReference type="EMBL" id="DS113639">
    <property type="protein sequence ID" value="EAX99395.1"/>
    <property type="molecule type" value="Genomic_DNA"/>
</dbReference>
<dbReference type="InterPro" id="IPR032675">
    <property type="entry name" value="LRR_dom_sf"/>
</dbReference>
<dbReference type="PANTHER" id="PTHR45661">
    <property type="entry name" value="SURFACE ANTIGEN"/>
    <property type="match status" value="1"/>
</dbReference>
<dbReference type="VEuPathDB" id="TrichDB:TVAG_376310"/>
<reference evidence="1" key="1">
    <citation type="submission" date="2006-10" db="EMBL/GenBank/DDBJ databases">
        <authorList>
            <person name="Amadeo P."/>
            <person name="Zhao Q."/>
            <person name="Wortman J."/>
            <person name="Fraser-Liggett C."/>
            <person name="Carlton J."/>
        </authorList>
    </citation>
    <scope>NUCLEOTIDE SEQUENCE</scope>
    <source>
        <strain evidence="1">G3</strain>
    </source>
</reference>
<keyword evidence="2" id="KW-1185">Reference proteome</keyword>
<dbReference type="SUPFAM" id="SSF52058">
    <property type="entry name" value="L domain-like"/>
    <property type="match status" value="1"/>
</dbReference>
<dbReference type="STRING" id="5722.A2F6R7"/>
<dbReference type="AlphaFoldDB" id="A2F6R7"/>
<dbReference type="Proteomes" id="UP000001542">
    <property type="component" value="Unassembled WGS sequence"/>
</dbReference>
<name>A2F6R7_TRIV3</name>
<dbReference type="VEuPathDB" id="TrichDB:TVAG_534530"/>
<dbReference type="Pfam" id="PF13306">
    <property type="entry name" value="LRR_5"/>
    <property type="match status" value="2"/>
</dbReference>
<dbReference type="KEGG" id="tva:4757201"/>
<dbReference type="OMA" id="CECKAIT"/>
<dbReference type="PANTHER" id="PTHR45661:SF3">
    <property type="entry name" value="IG-LIKE DOMAIN-CONTAINING PROTEIN"/>
    <property type="match status" value="1"/>
</dbReference>
<evidence type="ECO:0008006" key="3">
    <source>
        <dbReference type="Google" id="ProtNLM"/>
    </source>
</evidence>
<evidence type="ECO:0000313" key="2">
    <source>
        <dbReference type="Proteomes" id="UP000001542"/>
    </source>
</evidence>
<gene>
    <name evidence="1" type="ORF">TVAG_043030</name>
</gene>
<proteinExistence type="predicted"/>
<dbReference type="VEuPathDB" id="TrichDB:TVAGG3_0701570"/>
<dbReference type="InterPro" id="IPR026906">
    <property type="entry name" value="LRR_5"/>
</dbReference>
<sequence length="391" mass="44405">MKYEQFCFAELASLETFTQVEGDTTTDIPETKHIFNDNCFKGCPKLRTVNLPSNIGSLGLYCFTDCKMLTGFVFPPELTKCQCHSFERCTSITEMDLSNVKWLGNHVFDGCTNLVKIIFSDKLRDVMGNTFNGCTKLPELTGLETNEHFTFKRRFLYGCSSLTHFKIPRMMTMIPFEALRNCRSLSRLTIHDGITFIEYDAFSFTGITEITMPSELSTLEKNVLRKCLNLRKVDFSYCYNLISLPNDLFAGDVSLSEIVLPPKLESIPNYAFSGTSLESIIFPETFRQFGNSVFMDCKQLKSVYIFGKSLFLSGQMFSGCSSLTKIYINPEISMVERNTFDGITQNVEIVYCSNRIFTDTSVNSNQYLTVKVPSGYEKETFLGLPINKVDN</sequence>
<dbReference type="Gene3D" id="3.80.10.10">
    <property type="entry name" value="Ribonuclease Inhibitor"/>
    <property type="match status" value="2"/>
</dbReference>
<accession>A2F6R7</accession>
<organism evidence="1 2">
    <name type="scientific">Trichomonas vaginalis (strain ATCC PRA-98 / G3)</name>
    <dbReference type="NCBI Taxonomy" id="412133"/>
    <lineage>
        <taxon>Eukaryota</taxon>
        <taxon>Metamonada</taxon>
        <taxon>Parabasalia</taxon>
        <taxon>Trichomonadida</taxon>
        <taxon>Trichomonadidae</taxon>
        <taxon>Trichomonas</taxon>
    </lineage>
</organism>
<dbReference type="InParanoid" id="A2F6R7"/>
<evidence type="ECO:0000313" key="1">
    <source>
        <dbReference type="EMBL" id="EAX99395.1"/>
    </source>
</evidence>
<dbReference type="InterPro" id="IPR053139">
    <property type="entry name" value="Surface_bspA-like"/>
</dbReference>
<dbReference type="RefSeq" id="XP_001312325.1">
    <property type="nucleotide sequence ID" value="XM_001312324.1"/>
</dbReference>